<reference evidence="1" key="1">
    <citation type="journal article" date="2013" name="Nat. Commun.">
        <title>Whole-genome sequencing of Oryza brachyantha reveals mechanisms underlying Oryza genome evolution.</title>
        <authorList>
            <person name="Chen J."/>
            <person name="Huang Q."/>
            <person name="Gao D."/>
            <person name="Wang J."/>
            <person name="Lang Y."/>
            <person name="Liu T."/>
            <person name="Li B."/>
            <person name="Bai Z."/>
            <person name="Luis Goicoechea J."/>
            <person name="Liang C."/>
            <person name="Chen C."/>
            <person name="Zhang W."/>
            <person name="Sun S."/>
            <person name="Liao Y."/>
            <person name="Zhang X."/>
            <person name="Yang L."/>
            <person name="Song C."/>
            <person name="Wang M."/>
            <person name="Shi J."/>
            <person name="Liu G."/>
            <person name="Liu J."/>
            <person name="Zhou H."/>
            <person name="Zhou W."/>
            <person name="Yu Q."/>
            <person name="An N."/>
            <person name="Chen Y."/>
            <person name="Cai Q."/>
            <person name="Wang B."/>
            <person name="Liu B."/>
            <person name="Min J."/>
            <person name="Huang Y."/>
            <person name="Wu H."/>
            <person name="Li Z."/>
            <person name="Zhang Y."/>
            <person name="Yin Y."/>
            <person name="Song W."/>
            <person name="Jiang J."/>
            <person name="Jackson S.A."/>
            <person name="Wing R.A."/>
            <person name="Wang J."/>
            <person name="Chen M."/>
        </authorList>
    </citation>
    <scope>NUCLEOTIDE SEQUENCE [LARGE SCALE GENOMIC DNA]</scope>
    <source>
        <strain evidence="1">cv. IRGC 101232</strain>
    </source>
</reference>
<name>J3MDC1_ORYBR</name>
<dbReference type="EnsemblPlants" id="OB06G20150.1">
    <property type="protein sequence ID" value="OB06G20150.1"/>
    <property type="gene ID" value="OB06G20150"/>
</dbReference>
<dbReference type="AlphaFoldDB" id="J3MDC1"/>
<dbReference type="Proteomes" id="UP000006038">
    <property type="component" value="Chromosome 6"/>
</dbReference>
<keyword evidence="2" id="KW-1185">Reference proteome</keyword>
<reference evidence="1" key="2">
    <citation type="submission" date="2013-04" db="UniProtKB">
        <authorList>
            <consortium name="EnsemblPlants"/>
        </authorList>
    </citation>
    <scope>IDENTIFICATION</scope>
</reference>
<evidence type="ECO:0000313" key="1">
    <source>
        <dbReference type="EnsemblPlants" id="OB06G20150.1"/>
    </source>
</evidence>
<proteinExistence type="predicted"/>
<dbReference type="Gramene" id="OB06G20150.1">
    <property type="protein sequence ID" value="OB06G20150.1"/>
    <property type="gene ID" value="OB06G20150"/>
</dbReference>
<evidence type="ECO:0000313" key="2">
    <source>
        <dbReference type="Proteomes" id="UP000006038"/>
    </source>
</evidence>
<protein>
    <submittedName>
        <fullName evidence="1">Uncharacterized protein</fullName>
    </submittedName>
</protein>
<accession>J3MDC1</accession>
<sequence>MLHHLCSMLVPPTFHIGFVWRALDSKKQLYPFFSYKQVAHLLMICSIISVPCLSRLNL</sequence>
<organism evidence="1">
    <name type="scientific">Oryza brachyantha</name>
    <name type="common">malo sina</name>
    <dbReference type="NCBI Taxonomy" id="4533"/>
    <lineage>
        <taxon>Eukaryota</taxon>
        <taxon>Viridiplantae</taxon>
        <taxon>Streptophyta</taxon>
        <taxon>Embryophyta</taxon>
        <taxon>Tracheophyta</taxon>
        <taxon>Spermatophyta</taxon>
        <taxon>Magnoliopsida</taxon>
        <taxon>Liliopsida</taxon>
        <taxon>Poales</taxon>
        <taxon>Poaceae</taxon>
        <taxon>BOP clade</taxon>
        <taxon>Oryzoideae</taxon>
        <taxon>Oryzeae</taxon>
        <taxon>Oryzinae</taxon>
        <taxon>Oryza</taxon>
    </lineage>
</organism>
<dbReference type="HOGENOM" id="CLU_2982276_0_0_1"/>